<dbReference type="AlphaFoldDB" id="A0A5B8W5C1"/>
<dbReference type="OrthoDB" id="789612at2"/>
<organism evidence="1 2">
    <name type="scientific">Mucilaginibacter ginsenosidivorax</name>
    <dbReference type="NCBI Taxonomy" id="862126"/>
    <lineage>
        <taxon>Bacteria</taxon>
        <taxon>Pseudomonadati</taxon>
        <taxon>Bacteroidota</taxon>
        <taxon>Sphingobacteriia</taxon>
        <taxon>Sphingobacteriales</taxon>
        <taxon>Sphingobacteriaceae</taxon>
        <taxon>Mucilaginibacter</taxon>
    </lineage>
</organism>
<dbReference type="InterPro" id="IPR045767">
    <property type="entry name" value="DUF6134"/>
</dbReference>
<dbReference type="KEGG" id="mgk:FSB76_26155"/>
<evidence type="ECO:0000313" key="1">
    <source>
        <dbReference type="EMBL" id="QEC79260.1"/>
    </source>
</evidence>
<dbReference type="RefSeq" id="WP_147058677.1">
    <property type="nucleotide sequence ID" value="NZ_CP042437.1"/>
</dbReference>
<evidence type="ECO:0000313" key="2">
    <source>
        <dbReference type="Proteomes" id="UP000321362"/>
    </source>
</evidence>
<proteinExistence type="predicted"/>
<gene>
    <name evidence="1" type="ORF">FSB76_26155</name>
</gene>
<accession>A0A5B8W5C1</accession>
<dbReference type="Pfam" id="PF19630">
    <property type="entry name" value="DUF6134"/>
    <property type="match status" value="1"/>
</dbReference>
<reference evidence="1 2" key="1">
    <citation type="journal article" date="2013" name="J. Microbiol.">
        <title>Mucilaginibacter ginsenosidivorax sp. nov., with ginsenoside converting activity isolated from sediment.</title>
        <authorList>
            <person name="Kim J.K."/>
            <person name="Choi T.E."/>
            <person name="Liu Q.M."/>
            <person name="Park H.Y."/>
            <person name="Yi T.H."/>
            <person name="Yoon M.H."/>
            <person name="Kim S.C."/>
            <person name="Im W.T."/>
        </authorList>
    </citation>
    <scope>NUCLEOTIDE SEQUENCE [LARGE SCALE GENOMIC DNA]</scope>
    <source>
        <strain evidence="1 2">KHI28</strain>
    </source>
</reference>
<dbReference type="EMBL" id="CP042437">
    <property type="protein sequence ID" value="QEC79260.1"/>
    <property type="molecule type" value="Genomic_DNA"/>
</dbReference>
<dbReference type="Proteomes" id="UP000321362">
    <property type="component" value="Chromosome"/>
</dbReference>
<protein>
    <submittedName>
        <fullName evidence="1">Uncharacterized protein</fullName>
    </submittedName>
</protein>
<name>A0A5B8W5C1_9SPHI</name>
<sequence length="223" mass="25235">MIITLIIWLFKKYAMPAIVSYKGRAVLKSGKLLIIVLMSITCTRLYATETTTKYNILHSGKVVGHLNFYQKNTGDELYLKMVSEVKMKFIFSVNVNCNEESTFKNGKLISSHVLRHVNGKEKANRETKAAGNAYLTLAEGKSGKVEQTAINNNVMLLYCHEPADGNLVYSDNFQQFLTVKKTSTHVYRIDLPDGNYNYYTYANGICSKVDIHHSLYTIQVQLA</sequence>
<keyword evidence="2" id="KW-1185">Reference proteome</keyword>